<dbReference type="PANTHER" id="PTHR47932">
    <property type="entry name" value="ATPASE EXPRESSION PROTEIN 3"/>
    <property type="match status" value="1"/>
</dbReference>
<dbReference type="EMBL" id="CAUYUJ010014281">
    <property type="protein sequence ID" value="CAK0839257.1"/>
    <property type="molecule type" value="Genomic_DNA"/>
</dbReference>
<dbReference type="SUPFAM" id="SSF48452">
    <property type="entry name" value="TPR-like"/>
    <property type="match status" value="1"/>
</dbReference>
<dbReference type="Proteomes" id="UP001189429">
    <property type="component" value="Unassembled WGS sequence"/>
</dbReference>
<reference evidence="4" key="1">
    <citation type="submission" date="2023-10" db="EMBL/GenBank/DDBJ databases">
        <authorList>
            <person name="Chen Y."/>
            <person name="Shah S."/>
            <person name="Dougan E. K."/>
            <person name="Thang M."/>
            <person name="Chan C."/>
        </authorList>
    </citation>
    <scope>NUCLEOTIDE SEQUENCE [LARGE SCALE GENOMIC DNA]</scope>
</reference>
<feature type="repeat" description="PPR" evidence="2">
    <location>
        <begin position="419"/>
        <end position="453"/>
    </location>
</feature>
<dbReference type="InterPro" id="IPR002885">
    <property type="entry name" value="PPR_rpt"/>
</dbReference>
<feature type="repeat" description="PPR" evidence="2">
    <location>
        <begin position="454"/>
        <end position="488"/>
    </location>
</feature>
<evidence type="ECO:0000313" key="4">
    <source>
        <dbReference type="EMBL" id="CAK0839257.1"/>
    </source>
</evidence>
<evidence type="ECO:0000256" key="1">
    <source>
        <dbReference type="ARBA" id="ARBA00022737"/>
    </source>
</evidence>
<evidence type="ECO:0000313" key="5">
    <source>
        <dbReference type="Proteomes" id="UP001189429"/>
    </source>
</evidence>
<evidence type="ECO:0008006" key="6">
    <source>
        <dbReference type="Google" id="ProtNLM"/>
    </source>
</evidence>
<sequence>MEPAADMILSLVSSCVYSLRVELTFAAVLGALWAVGRKTGLAGAKTQLASTRKRPPSSGAPAGRAKPGDRSGRASDAAAATLPGGVGGVDPKLLRDPRWLVPQVTRLCRAEARTALELYRAAHRAGVDLASAERDECEYMFLSMVTATIRTGQLDEAMVLLQELRRHGPGISSALLGSTTKLCTSKQLYAECLAIFDFAAEDKELKIADRSVWSCLLFCAIETKELERCKLFWRRLESCGAPSCKDYGNMIRYASAAGDWKLSLELVQQMRQSDTEIDSVSYNTCVATCVAADRVDEARTLLDEMAECGGVSDAITYNTLSKGYAKAGRLEQCFELFELMTQRRVEPTQVTYGILLDCCINENQVARAAEVFEQMKANGCVMNTVLYTTLIKGFARDGHVDKAMEVYELMRSERTIPPDLITFSILIKANCDSGRLGAALRLKEAMLGLGLKADEVIFNNILGGCAKEADAYLAKCTYKEMVDSGVRPSNATFSILIRLYAQCKLLDEAVDMLRTEPAAQRVAPEPRLYSQLAHCCLRERRGKQATEVYLMMLEHGPLTASAHGGMLGMCVKLNMLDTAAEILSMAAEAGGRVDQADADQVLKAARKKRKGQCEETIASAMRALGLRPSPA</sequence>
<dbReference type="InterPro" id="IPR011990">
    <property type="entry name" value="TPR-like_helical_dom_sf"/>
</dbReference>
<organism evidence="4 5">
    <name type="scientific">Prorocentrum cordatum</name>
    <dbReference type="NCBI Taxonomy" id="2364126"/>
    <lineage>
        <taxon>Eukaryota</taxon>
        <taxon>Sar</taxon>
        <taxon>Alveolata</taxon>
        <taxon>Dinophyceae</taxon>
        <taxon>Prorocentrales</taxon>
        <taxon>Prorocentraceae</taxon>
        <taxon>Prorocentrum</taxon>
    </lineage>
</organism>
<feature type="repeat" description="PPR" evidence="2">
    <location>
        <begin position="348"/>
        <end position="382"/>
    </location>
</feature>
<dbReference type="NCBIfam" id="TIGR00756">
    <property type="entry name" value="PPR"/>
    <property type="match status" value="4"/>
</dbReference>
<protein>
    <recommendedName>
        <fullName evidence="6">Pentacotripeptide-repeat region of PRORP domain-containing protein</fullName>
    </recommendedName>
</protein>
<feature type="repeat" description="PPR" evidence="2">
    <location>
        <begin position="278"/>
        <end position="312"/>
    </location>
</feature>
<dbReference type="PANTHER" id="PTHR47932:SF44">
    <property type="entry name" value="MIOREX COMPLEX COMPONENT 1"/>
    <property type="match status" value="1"/>
</dbReference>
<comment type="caution">
    <text evidence="4">The sequence shown here is derived from an EMBL/GenBank/DDBJ whole genome shotgun (WGS) entry which is preliminary data.</text>
</comment>
<dbReference type="Gene3D" id="1.25.40.10">
    <property type="entry name" value="Tetratricopeptide repeat domain"/>
    <property type="match status" value="3"/>
</dbReference>
<evidence type="ECO:0000256" key="3">
    <source>
        <dbReference type="SAM" id="MobiDB-lite"/>
    </source>
</evidence>
<evidence type="ECO:0000256" key="2">
    <source>
        <dbReference type="PROSITE-ProRule" id="PRU00708"/>
    </source>
</evidence>
<feature type="repeat" description="PPR" evidence="2">
    <location>
        <begin position="383"/>
        <end position="417"/>
    </location>
</feature>
<gene>
    <name evidence="4" type="ORF">PCOR1329_LOCUS34981</name>
</gene>
<name>A0ABN9T2Q9_9DINO</name>
<accession>A0ABN9T2Q9</accession>
<dbReference type="PROSITE" id="PS51375">
    <property type="entry name" value="PPR"/>
    <property type="match status" value="6"/>
</dbReference>
<dbReference type="Pfam" id="PF01535">
    <property type="entry name" value="PPR"/>
    <property type="match status" value="2"/>
</dbReference>
<keyword evidence="5" id="KW-1185">Reference proteome</keyword>
<proteinExistence type="predicted"/>
<feature type="repeat" description="PPR" evidence="2">
    <location>
        <begin position="313"/>
        <end position="347"/>
    </location>
</feature>
<keyword evidence="1" id="KW-0677">Repeat</keyword>
<feature type="region of interest" description="Disordered" evidence="3">
    <location>
        <begin position="45"/>
        <end position="83"/>
    </location>
</feature>
<dbReference type="Pfam" id="PF13041">
    <property type="entry name" value="PPR_2"/>
    <property type="match status" value="3"/>
</dbReference>